<gene>
    <name evidence="2" type="ordered locus">Hsero_4083</name>
</gene>
<dbReference type="eggNOG" id="COG1396">
    <property type="taxonomic scope" value="Bacteria"/>
</dbReference>
<dbReference type="HOGENOM" id="CLU_2154888_0_0_4"/>
<keyword evidence="3" id="KW-1185">Reference proteome</keyword>
<feature type="domain" description="HTH cro/C1-type" evidence="1">
    <location>
        <begin position="24"/>
        <end position="72"/>
    </location>
</feature>
<name>D8ITC3_HERSS</name>
<dbReference type="Pfam" id="PF01381">
    <property type="entry name" value="HTH_3"/>
    <property type="match status" value="1"/>
</dbReference>
<dbReference type="RefSeq" id="WP_013236012.1">
    <property type="nucleotide sequence ID" value="NC_014323.1"/>
</dbReference>
<organism evidence="2 3">
    <name type="scientific">Herbaspirillum seropedicae (strain SmR1)</name>
    <dbReference type="NCBI Taxonomy" id="757424"/>
    <lineage>
        <taxon>Bacteria</taxon>
        <taxon>Pseudomonadati</taxon>
        <taxon>Pseudomonadota</taxon>
        <taxon>Betaproteobacteria</taxon>
        <taxon>Burkholderiales</taxon>
        <taxon>Oxalobacteraceae</taxon>
        <taxon>Herbaspirillum</taxon>
    </lineage>
</organism>
<dbReference type="SUPFAM" id="SSF47413">
    <property type="entry name" value="lambda repressor-like DNA-binding domains"/>
    <property type="match status" value="1"/>
</dbReference>
<dbReference type="GO" id="GO:0003677">
    <property type="term" value="F:DNA binding"/>
    <property type="evidence" value="ECO:0007669"/>
    <property type="project" value="InterPro"/>
</dbReference>
<dbReference type="GeneID" id="52091245"/>
<reference evidence="2 3" key="1">
    <citation type="submission" date="2010-04" db="EMBL/GenBank/DDBJ databases">
        <title>The genome of Herbaspirillum seropedicae SmR1, an endophytic, nitrogen-fixing, plant-growth promoting beta-Proteobacteria.</title>
        <authorList>
            <person name="Pedrosa F.O."/>
            <person name="Monteiro R.A."/>
            <person name="Wassem R."/>
            <person name="Cruz L.M."/>
            <person name="Ayub R.A."/>
            <person name="Colauto N.B."/>
            <person name="Fernandez M.A."/>
            <person name="Fungaro M.H.P."/>
            <person name="Grisard E.C."/>
            <person name="Hungria M."/>
            <person name="Madeira H.M.F."/>
            <person name="Nodari R.O."/>
            <person name="Osaku C.A."/>
            <person name="Petzl-Erler M.L."/>
            <person name="Terenzi H."/>
            <person name="Vieira L.G.E."/>
            <person name="Almeida M.I.M."/>
            <person name="Alves L.R."/>
            <person name="Arantes O.M.N."/>
            <person name="Balsanelli E."/>
            <person name="Barcellos F.G."/>
            <person name="Baura V.A."/>
            <person name="Binde D.R."/>
            <person name="Campo R.J."/>
            <person name="Chubatsu L.S."/>
            <person name="Chueire L.M.O."/>
            <person name="Ciferri R.R."/>
            <person name="Correa L.C."/>
            <person name="da Conceicao Silva J.L."/>
            <person name="Dabul A.N.G."/>
            <person name="Dambros B.P."/>
            <person name="Faoro H."/>
            <person name="Favetti A."/>
            <person name="Friedermann G."/>
            <person name="Furlaneto M.C."/>
            <person name="Gasques L.S."/>
            <person name="Gimenes C.C.T."/>
            <person name="Gioppo N.M.R."/>
            <person name="Glienke-Blanco C."/>
            <person name="Godoy L.P."/>
            <person name="Guerra M.P."/>
            <person name="Karp S."/>
            <person name="Kava-Cordeiro V."/>
            <person name="Margarido V.P."/>
            <person name="Mathioni S.M."/>
            <person name="Menck-Soares M.A."/>
            <person name="Murace N.K."/>
            <person name="Nicolas M.F."/>
            <person name="Oliveira C.E.C."/>
            <person name="Pagnan N.A.B."/>
            <person name="Pamphile J.A."/>
            <person name="Patussi E.V."/>
            <person name="Pereira L.F.P."/>
            <person name="Pereira-Ferrari L."/>
            <person name="Pinto F.G.S."/>
            <person name="Precoma C."/>
            <person name="Prioli A.J."/>
            <person name="Prioli S.M.A.P."/>
            <person name="Raittz R.T."/>
            <person name="Ramos H.J.O."/>
            <person name="Ribeiro E.M.S.F."/>
            <person name="Rigo L.U."/>
            <person name="Rocha C.L.M.S.C."/>
            <person name="Rocha S.N."/>
            <person name="Santos K."/>
            <person name="Satori D."/>
            <person name="Silva A.G."/>
            <person name="Simao R.C.G."/>
            <person name="Soares M.A.M."/>
            <person name="Souza E.M."/>
            <person name="Steffens M.B.R."/>
            <person name="Steindel M."/>
            <person name="Tadra-Sfeir M.Z."/>
            <person name="Takahashi E.K."/>
            <person name="Torres R.A."/>
            <person name="Valle J.S."/>
            <person name="Vernal J.I."/>
            <person name="Vilas-Boas L.A."/>
            <person name="Watanabe M.A.E."/>
            <person name="Weiss V.A."/>
            <person name="Yates M.A."/>
            <person name="Souza E.M."/>
        </authorList>
    </citation>
    <scope>NUCLEOTIDE SEQUENCE [LARGE SCALE GENOMIC DNA]</scope>
    <source>
        <strain evidence="2 3">SmR1</strain>
    </source>
</reference>
<proteinExistence type="predicted"/>
<dbReference type="InterPro" id="IPR010982">
    <property type="entry name" value="Lambda_DNA-bd_dom_sf"/>
</dbReference>
<dbReference type="InterPro" id="IPR001387">
    <property type="entry name" value="Cro/C1-type_HTH"/>
</dbReference>
<evidence type="ECO:0000313" key="2">
    <source>
        <dbReference type="EMBL" id="ADJ65553.1"/>
    </source>
</evidence>
<dbReference type="EMBL" id="CP002039">
    <property type="protein sequence ID" value="ADJ65553.1"/>
    <property type="molecule type" value="Genomic_DNA"/>
</dbReference>
<dbReference type="Gene3D" id="1.10.260.40">
    <property type="entry name" value="lambda repressor-like DNA-binding domains"/>
    <property type="match status" value="1"/>
</dbReference>
<dbReference type="KEGG" id="hse:Hsero_4083"/>
<dbReference type="STRING" id="757424.Hsero_4083"/>
<dbReference type="Proteomes" id="UP000000329">
    <property type="component" value="Chromosome"/>
</dbReference>
<protein>
    <recommendedName>
        <fullName evidence="1">HTH cro/C1-type domain-containing protein</fullName>
    </recommendedName>
</protein>
<accession>D8ITC3</accession>
<evidence type="ECO:0000313" key="3">
    <source>
        <dbReference type="Proteomes" id="UP000000329"/>
    </source>
</evidence>
<sequence length="111" mass="12584">MSTTELALSQASAEELEAEVGDNIRRYRIDELQLDQRTLAERAGISVRALRNLELGNGTSLRTFLVVISAMGRYPRLLEALPQYSREVVKVFVPKQRQRVRQPSSKKKPTS</sequence>
<evidence type="ECO:0000259" key="1">
    <source>
        <dbReference type="Pfam" id="PF01381"/>
    </source>
</evidence>
<dbReference type="AlphaFoldDB" id="D8ITC3"/>